<dbReference type="VEuPathDB" id="TriTrypDB:TcCLB.508153.910"/>
<gene>
    <name evidence="2" type="ORF">C3747_13g453</name>
    <name evidence="1" type="ORF">ECC02_001803</name>
</gene>
<dbReference type="VEuPathDB" id="TriTrypDB:C4B63_23g261"/>
<dbReference type="OrthoDB" id="275730at2759"/>
<name>A0A2V2XI23_TRYCR</name>
<proteinExistence type="predicted"/>
<reference evidence="1" key="3">
    <citation type="submission" date="2020-04" db="EMBL/GenBank/DDBJ databases">
        <authorList>
            <person name="Diaz Viraque F."/>
        </authorList>
    </citation>
    <scope>NUCLEOTIDE SEQUENCE</scope>
    <source>
        <strain evidence="1">Berenice</strain>
    </source>
</reference>
<dbReference type="Proteomes" id="UP000583944">
    <property type="component" value="Unassembled WGS sequence"/>
</dbReference>
<dbReference type="VEuPathDB" id="TriTrypDB:ECC02_001803"/>
<sequence length="399" mass="45047">MRASPRLSASFSSSAIYSTPTAVAAAASSSSLDGALQEVERSFLRHVIPMRVQGAGSAAALYRHAFLHQESLIQRVLGALEAVPLPALPRMLLAEGFQRMLDGETPQRDIRALFEEAENEARRVLIQAEFHSPVNSQHCDGHFYAAIKTNPLMRLLAYELRAACGYYAQIMSIRSQPEDGAAMLLRTLIAADIRTDPFLVDVMLKFAALRRNVDTGERLEACSSPVEEFVKECLLLERDAFGRFRFDARGDNRHLLHCIKLSDITKTPRDFAVLLDPVLRQYGNFCIQSTSVHQGRWMEHRLSCAEESHRVDPHLPLLETVEVPSNNESELSVGDAVGVAHGVSGRPPLVFFVRYNDPMCRRHKETTREKEAEKDHLEVFELAVEDKSRTFWEKWFMDR</sequence>
<dbReference type="VEuPathDB" id="TriTrypDB:BCY84_15307"/>
<dbReference type="Proteomes" id="UP000246078">
    <property type="component" value="Unassembled WGS sequence"/>
</dbReference>
<dbReference type="VEuPathDB" id="TriTrypDB:TcG_00879"/>
<dbReference type="VEuPathDB" id="TriTrypDB:TcCLB.508181.50"/>
<dbReference type="VEuPathDB" id="TriTrypDB:TcCL_ESM00562"/>
<evidence type="ECO:0000313" key="3">
    <source>
        <dbReference type="Proteomes" id="UP000246078"/>
    </source>
</evidence>
<evidence type="ECO:0000313" key="2">
    <source>
        <dbReference type="EMBL" id="PWV18404.1"/>
    </source>
</evidence>
<accession>A0A2V2XI23</accession>
<reference evidence="2 3" key="1">
    <citation type="journal article" date="2018" name="Microb. Genom.">
        <title>Expanding an expanded genome: long-read sequencing of Trypanosoma cruzi.</title>
        <authorList>
            <person name="Berna L."/>
            <person name="Rodriguez M."/>
            <person name="Chiribao M.L."/>
            <person name="Parodi-Talice A."/>
            <person name="Pita S."/>
            <person name="Rijo G."/>
            <person name="Alvarez-Valin F."/>
            <person name="Robello C."/>
        </authorList>
    </citation>
    <scope>NUCLEOTIDE SEQUENCE [LARGE SCALE GENOMIC DNA]</scope>
    <source>
        <strain evidence="2 3">TCC</strain>
    </source>
</reference>
<dbReference type="VEuPathDB" id="TriTrypDB:TCSYLVIO_004464"/>
<comment type="caution">
    <text evidence="2">The sequence shown here is derived from an EMBL/GenBank/DDBJ whole genome shotgun (WGS) entry which is preliminary data.</text>
</comment>
<dbReference type="EMBL" id="JABDHM010000008">
    <property type="protein sequence ID" value="KAF5225256.1"/>
    <property type="molecule type" value="Genomic_DNA"/>
</dbReference>
<dbReference type="EMBL" id="PRFC01000013">
    <property type="protein sequence ID" value="PWV18404.1"/>
    <property type="molecule type" value="Genomic_DNA"/>
</dbReference>
<dbReference type="VEuPathDB" id="TriTrypDB:Tc_MARK_3258"/>
<protein>
    <submittedName>
        <fullName evidence="2">Uncharacterized protein</fullName>
    </submittedName>
</protein>
<dbReference type="VEuPathDB" id="TriTrypDB:TCDM_00345"/>
<evidence type="ECO:0000313" key="4">
    <source>
        <dbReference type="Proteomes" id="UP000583944"/>
    </source>
</evidence>
<dbReference type="VEuPathDB" id="TriTrypDB:C3747_13g453"/>
<evidence type="ECO:0000313" key="1">
    <source>
        <dbReference type="EMBL" id="KAF5225256.1"/>
    </source>
</evidence>
<dbReference type="AlphaFoldDB" id="A0A2V2XI23"/>
<reference evidence="1 4" key="2">
    <citation type="journal article" date="2019" name="Genome Biol. Evol.">
        <title>Nanopore Sequencing Significantly Improves Genome Assembly of the Protozoan Parasite Trypanosoma cruzi.</title>
        <authorList>
            <person name="Diaz-Viraque F."/>
            <person name="Pita S."/>
            <person name="Greif G."/>
            <person name="de Souza R.C.M."/>
            <person name="Iraola G."/>
            <person name="Robello C."/>
        </authorList>
    </citation>
    <scope>NUCLEOTIDE SEQUENCE [LARGE SCALE GENOMIC DNA]</scope>
    <source>
        <strain evidence="1 4">Berenice</strain>
    </source>
</reference>
<dbReference type="OMA" id="QEMWHAV"/>
<organism evidence="2 3">
    <name type="scientific">Trypanosoma cruzi</name>
    <dbReference type="NCBI Taxonomy" id="5693"/>
    <lineage>
        <taxon>Eukaryota</taxon>
        <taxon>Discoba</taxon>
        <taxon>Euglenozoa</taxon>
        <taxon>Kinetoplastea</taxon>
        <taxon>Metakinetoplastina</taxon>
        <taxon>Trypanosomatida</taxon>
        <taxon>Trypanosomatidae</taxon>
        <taxon>Trypanosoma</taxon>
        <taxon>Schizotrypanum</taxon>
    </lineage>
</organism>
<dbReference type="VEuPathDB" id="TriTrypDB:TcBrA4_0130680"/>
<dbReference type="VEuPathDB" id="TriTrypDB:TcYC6_0111490"/>